<feature type="compositionally biased region" description="Acidic residues" evidence="12">
    <location>
        <begin position="61"/>
        <end position="75"/>
    </location>
</feature>
<dbReference type="PROSITE" id="PS50024">
    <property type="entry name" value="SEA"/>
    <property type="match status" value="1"/>
</dbReference>
<dbReference type="PANTHER" id="PTHR10574">
    <property type="entry name" value="NETRIN/LAMININ-RELATED"/>
    <property type="match status" value="1"/>
</dbReference>
<evidence type="ECO:0000256" key="5">
    <source>
        <dbReference type="ARBA" id="ARBA00022737"/>
    </source>
</evidence>
<reference evidence="18 19" key="1">
    <citation type="submission" date="2019-06" db="EMBL/GenBank/DDBJ databases">
        <title>A chromosome-scale genome assembly of the European perch, Perca fluviatilis.</title>
        <authorList>
            <person name="Roques C."/>
            <person name="Zahm M."/>
            <person name="Cabau C."/>
            <person name="Klopp C."/>
            <person name="Bouchez O."/>
            <person name="Donnadieu C."/>
            <person name="Kuhl H."/>
            <person name="Gislard M."/>
            <person name="Guendouz S."/>
            <person name="Journot L."/>
            <person name="Haffray P."/>
            <person name="Bestin A."/>
            <person name="Morvezen R."/>
            <person name="Feron R."/>
            <person name="Wen M."/>
            <person name="Jouanno E."/>
            <person name="Herpin A."/>
            <person name="Schartl M."/>
            <person name="Postlethwait J."/>
            <person name="Schaerlinger B."/>
            <person name="Chardard D."/>
            <person name="Lecocq T."/>
            <person name="Poncet C."/>
            <person name="Jaffrelo L."/>
            <person name="Lampietro C."/>
            <person name="Guiguen Y."/>
        </authorList>
    </citation>
    <scope>NUCLEOTIDE SEQUENCE [LARGE SCALE GENOMIC DNA]</scope>
    <source>
        <tissue evidence="18">Blood</tissue>
    </source>
</reference>
<dbReference type="InterPro" id="IPR000034">
    <property type="entry name" value="Laminin_IV"/>
</dbReference>
<feature type="disulfide bond" evidence="10">
    <location>
        <begin position="350"/>
        <end position="365"/>
    </location>
</feature>
<evidence type="ECO:0000256" key="11">
    <source>
        <dbReference type="PROSITE-ProRule" id="PRU00460"/>
    </source>
</evidence>
<keyword evidence="5" id="KW-0677">Repeat</keyword>
<evidence type="ECO:0000256" key="12">
    <source>
        <dbReference type="SAM" id="MobiDB-lite"/>
    </source>
</evidence>
<dbReference type="PROSITE" id="PS50068">
    <property type="entry name" value="LDLRA_2"/>
    <property type="match status" value="4"/>
</dbReference>
<dbReference type="PROSITE" id="PS01209">
    <property type="entry name" value="LDLRA_1"/>
    <property type="match status" value="2"/>
</dbReference>
<feature type="domain" description="SEA" evidence="14">
    <location>
        <begin position="85"/>
        <end position="195"/>
    </location>
</feature>
<feature type="disulfide bond" evidence="10">
    <location>
        <begin position="394"/>
        <end position="409"/>
    </location>
</feature>
<feature type="compositionally biased region" description="Low complexity" evidence="12">
    <location>
        <begin position="260"/>
        <end position="278"/>
    </location>
</feature>
<feature type="domain" description="Laminin IV type A" evidence="17">
    <location>
        <begin position="551"/>
        <end position="736"/>
    </location>
</feature>
<keyword evidence="3" id="KW-0272">Extracellular matrix</keyword>
<dbReference type="SUPFAM" id="SSF48726">
    <property type="entry name" value="Immunoglobulin"/>
    <property type="match status" value="1"/>
</dbReference>
<dbReference type="InterPro" id="IPR013783">
    <property type="entry name" value="Ig-like_fold"/>
</dbReference>
<dbReference type="SMART" id="SM00180">
    <property type="entry name" value="EGF_Lam"/>
    <property type="match status" value="5"/>
</dbReference>
<feature type="disulfide bond" evidence="10">
    <location>
        <begin position="298"/>
        <end position="316"/>
    </location>
</feature>
<feature type="chain" id="PRO_5025657647" description="Basement membrane-specific heparan sulfate proteoglycan core protein" evidence="13">
    <location>
        <begin position="28"/>
        <end position="1818"/>
    </location>
</feature>
<feature type="region of interest" description="Disordered" evidence="12">
    <location>
        <begin position="1511"/>
        <end position="1687"/>
    </location>
</feature>
<feature type="disulfide bond" evidence="11">
    <location>
        <begin position="1181"/>
        <end position="1190"/>
    </location>
</feature>
<dbReference type="SMART" id="SM00200">
    <property type="entry name" value="SEA"/>
    <property type="match status" value="1"/>
</dbReference>
<evidence type="ECO:0000256" key="8">
    <source>
        <dbReference type="ARBA" id="ARBA00023180"/>
    </source>
</evidence>
<feature type="region of interest" description="Disordered" evidence="12">
    <location>
        <begin position="1736"/>
        <end position="1774"/>
    </location>
</feature>
<dbReference type="Pfam" id="PF13927">
    <property type="entry name" value="Ig_3"/>
    <property type="match status" value="1"/>
</dbReference>
<evidence type="ECO:0000256" key="6">
    <source>
        <dbReference type="ARBA" id="ARBA00022869"/>
    </source>
</evidence>
<keyword evidence="2" id="KW-0964">Secreted</keyword>
<evidence type="ECO:0000256" key="9">
    <source>
        <dbReference type="ARBA" id="ARBA00023292"/>
    </source>
</evidence>
<feature type="compositionally biased region" description="Polar residues" evidence="12">
    <location>
        <begin position="1539"/>
        <end position="1585"/>
    </location>
</feature>
<dbReference type="Pfam" id="PF24973">
    <property type="entry name" value="EGF_LMN_ATRN"/>
    <property type="match status" value="2"/>
</dbReference>
<feature type="disulfide bond" evidence="10">
    <location>
        <begin position="291"/>
        <end position="303"/>
    </location>
</feature>
<gene>
    <name evidence="18" type="ORF">PFLUV_G00054210</name>
</gene>
<feature type="disulfide bond" evidence="10">
    <location>
        <begin position="338"/>
        <end position="356"/>
    </location>
</feature>
<dbReference type="InterPro" id="IPR000082">
    <property type="entry name" value="SEA_dom"/>
</dbReference>
<evidence type="ECO:0000256" key="7">
    <source>
        <dbReference type="ARBA" id="ARBA00023157"/>
    </source>
</evidence>
<dbReference type="InterPro" id="IPR003599">
    <property type="entry name" value="Ig_sub"/>
</dbReference>
<evidence type="ECO:0000313" key="18">
    <source>
        <dbReference type="EMBL" id="KAF1390063.1"/>
    </source>
</evidence>
<accession>A0A6A5FIV7</accession>
<evidence type="ECO:0000256" key="3">
    <source>
        <dbReference type="ARBA" id="ARBA00022530"/>
    </source>
</evidence>
<dbReference type="Gene3D" id="2.10.25.10">
    <property type="entry name" value="Laminin"/>
    <property type="match status" value="5"/>
</dbReference>
<comment type="subcellular location">
    <subcellularLocation>
        <location evidence="1">Secreted</location>
        <location evidence="1">Extracellular space</location>
        <location evidence="1">Extracellular matrix</location>
        <location evidence="1">Basement membrane</location>
    </subcellularLocation>
</comment>
<dbReference type="PROSITE" id="PS50835">
    <property type="entry name" value="IG_LIKE"/>
    <property type="match status" value="1"/>
</dbReference>
<evidence type="ECO:0000256" key="4">
    <source>
        <dbReference type="ARBA" id="ARBA00022729"/>
    </source>
</evidence>
<dbReference type="PROSITE" id="PS50027">
    <property type="entry name" value="EGF_LAM_2"/>
    <property type="match status" value="3"/>
</dbReference>
<keyword evidence="6" id="KW-0084">Basement membrane</keyword>
<keyword evidence="19" id="KW-1185">Reference proteome</keyword>
<dbReference type="FunFam" id="4.10.400.10:FF:000058">
    <property type="entry name" value="Basement membrane-specific heparan sulfate proteoglycan core protein"/>
    <property type="match status" value="1"/>
</dbReference>
<feature type="domain" description="Laminin EGF-like" evidence="15">
    <location>
        <begin position="820"/>
        <end position="877"/>
    </location>
</feature>
<dbReference type="CDD" id="cd00112">
    <property type="entry name" value="LDLa"/>
    <property type="match status" value="4"/>
</dbReference>
<dbReference type="FunFam" id="2.10.25.10:FF:000033">
    <property type="entry name" value="Laminin subunit alpha 2"/>
    <property type="match status" value="1"/>
</dbReference>
<feature type="compositionally biased region" description="Basic residues" evidence="12">
    <location>
        <begin position="1736"/>
        <end position="1748"/>
    </location>
</feature>
<name>A0A6A5FIV7_PERFL</name>
<dbReference type="PROSITE" id="PS01248">
    <property type="entry name" value="EGF_LAM_1"/>
    <property type="match status" value="3"/>
</dbReference>
<evidence type="ECO:0000256" key="13">
    <source>
        <dbReference type="SAM" id="SignalP"/>
    </source>
</evidence>
<dbReference type="GO" id="GO:0009887">
    <property type="term" value="P:animal organ morphogenesis"/>
    <property type="evidence" value="ECO:0007669"/>
    <property type="project" value="TreeGrafter"/>
</dbReference>
<keyword evidence="7 11" id="KW-1015">Disulfide bond</keyword>
<feature type="compositionally biased region" description="Basic and acidic residues" evidence="12">
    <location>
        <begin position="1626"/>
        <end position="1636"/>
    </location>
</feature>
<feature type="compositionally biased region" description="Polar residues" evidence="12">
    <location>
        <begin position="1597"/>
        <end position="1607"/>
    </location>
</feature>
<feature type="disulfide bond" evidence="10">
    <location>
        <begin position="221"/>
        <end position="233"/>
    </location>
</feature>
<dbReference type="InterPro" id="IPR056863">
    <property type="entry name" value="LMN_ATRN_NET-like_EGF"/>
</dbReference>
<feature type="region of interest" description="Disordered" evidence="12">
    <location>
        <begin position="61"/>
        <end position="80"/>
    </location>
</feature>
<feature type="disulfide bond" evidence="11">
    <location>
        <begin position="789"/>
        <end position="798"/>
    </location>
</feature>
<dbReference type="PANTHER" id="PTHR10574:SF444">
    <property type="entry name" value="BASEMENT MEMBRANE-SPECIFIC HEPARAN SULFATE PROTEOGLYCAN CORE PROTEIN"/>
    <property type="match status" value="1"/>
</dbReference>
<dbReference type="PRINTS" id="PR00261">
    <property type="entry name" value="LDLRECEPTOR"/>
</dbReference>
<keyword evidence="9 11" id="KW-0424">Laminin EGF-like domain</keyword>
<feature type="domain" description="Laminin EGF-like" evidence="15">
    <location>
        <begin position="770"/>
        <end position="819"/>
    </location>
</feature>
<feature type="disulfide bond" evidence="10">
    <location>
        <begin position="240"/>
        <end position="255"/>
    </location>
</feature>
<feature type="signal peptide" evidence="13">
    <location>
        <begin position="1"/>
        <end position="27"/>
    </location>
</feature>
<feature type="region of interest" description="Disordered" evidence="12">
    <location>
        <begin position="257"/>
        <end position="293"/>
    </location>
</feature>
<dbReference type="Gene3D" id="4.10.400.10">
    <property type="entry name" value="Low-density Lipoprotein Receptor"/>
    <property type="match status" value="4"/>
</dbReference>
<dbReference type="InterPro" id="IPR023415">
    <property type="entry name" value="LDLR_class-A_CS"/>
</dbReference>
<feature type="domain" description="Laminin EGF-like" evidence="15">
    <location>
        <begin position="1162"/>
        <end position="1211"/>
    </location>
</feature>
<dbReference type="SMART" id="SM00192">
    <property type="entry name" value="LDLa"/>
    <property type="match status" value="4"/>
</dbReference>
<dbReference type="PROSITE" id="PS51115">
    <property type="entry name" value="LAMININ_IVA"/>
    <property type="match status" value="2"/>
</dbReference>
<feature type="domain" description="Ig-like" evidence="16">
    <location>
        <begin position="412"/>
        <end position="489"/>
    </location>
</feature>
<dbReference type="Pfam" id="PF00053">
    <property type="entry name" value="EGF_laminin"/>
    <property type="match status" value="3"/>
</dbReference>
<dbReference type="SMART" id="SM00409">
    <property type="entry name" value="IG"/>
    <property type="match status" value="1"/>
</dbReference>
<dbReference type="GO" id="GO:0009888">
    <property type="term" value="P:tissue development"/>
    <property type="evidence" value="ECO:0007669"/>
    <property type="project" value="TreeGrafter"/>
</dbReference>
<evidence type="ECO:0000259" key="15">
    <source>
        <dbReference type="PROSITE" id="PS50027"/>
    </source>
</evidence>
<keyword evidence="8" id="KW-0325">Glycoprotein</keyword>
<feature type="disulfide bond" evidence="11">
    <location>
        <begin position="848"/>
        <end position="857"/>
    </location>
</feature>
<dbReference type="FunFam" id="2.10.25.10:FF:000106">
    <property type="entry name" value="Heparan sulfate proteoglycan 2"/>
    <property type="match status" value="2"/>
</dbReference>
<dbReference type="InterPro" id="IPR050440">
    <property type="entry name" value="Laminin/Netrin_ECM"/>
</dbReference>
<dbReference type="InterPro" id="IPR002172">
    <property type="entry name" value="LDrepeatLR_classA_rpt"/>
</dbReference>
<feature type="disulfide bond" evidence="10">
    <location>
        <begin position="228"/>
        <end position="246"/>
    </location>
</feature>
<dbReference type="SUPFAM" id="SSF57196">
    <property type="entry name" value="EGF/Laminin"/>
    <property type="match status" value="3"/>
</dbReference>
<dbReference type="CDD" id="cd05743">
    <property type="entry name" value="Ig_Perlecan_like"/>
    <property type="match status" value="1"/>
</dbReference>
<dbReference type="InterPro" id="IPR007110">
    <property type="entry name" value="Ig-like_dom"/>
</dbReference>
<dbReference type="SMART" id="SM00408">
    <property type="entry name" value="IGc2"/>
    <property type="match status" value="1"/>
</dbReference>
<dbReference type="Gene3D" id="2.60.40.10">
    <property type="entry name" value="Immunoglobulins"/>
    <property type="match status" value="1"/>
</dbReference>
<evidence type="ECO:0000259" key="16">
    <source>
        <dbReference type="PROSITE" id="PS50835"/>
    </source>
</evidence>
<keyword evidence="4 13" id="KW-0732">Signal</keyword>
<feature type="disulfide bond" evidence="10">
    <location>
        <begin position="331"/>
        <end position="343"/>
    </location>
</feature>
<evidence type="ECO:0000256" key="10">
    <source>
        <dbReference type="PROSITE-ProRule" id="PRU00124"/>
    </source>
</evidence>
<dbReference type="InterPro" id="IPR000742">
    <property type="entry name" value="EGF"/>
</dbReference>
<comment type="caution">
    <text evidence="18">The sequence shown here is derived from an EMBL/GenBank/DDBJ whole genome shotgun (WGS) entry which is preliminary data.</text>
</comment>
<evidence type="ECO:0000259" key="14">
    <source>
        <dbReference type="PROSITE" id="PS50024"/>
    </source>
</evidence>
<evidence type="ECO:0000259" key="17">
    <source>
        <dbReference type="PROSITE" id="PS51115"/>
    </source>
</evidence>
<dbReference type="InterPro" id="IPR002049">
    <property type="entry name" value="LE_dom"/>
</dbReference>
<dbReference type="InterPro" id="IPR003598">
    <property type="entry name" value="Ig_sub2"/>
</dbReference>
<dbReference type="FunFam" id="2.60.40.10:FF:000349">
    <property type="entry name" value="Basement membrane-specific heparan sulfate proteoglycan core protein"/>
    <property type="match status" value="1"/>
</dbReference>
<feature type="compositionally biased region" description="Polar residues" evidence="12">
    <location>
        <begin position="1674"/>
        <end position="1687"/>
    </location>
</feature>
<dbReference type="InterPro" id="IPR036055">
    <property type="entry name" value="LDL_receptor-like_sf"/>
</dbReference>
<dbReference type="GO" id="GO:0030154">
    <property type="term" value="P:cell differentiation"/>
    <property type="evidence" value="ECO:0007669"/>
    <property type="project" value="UniProtKB-ARBA"/>
</dbReference>
<dbReference type="Pfam" id="PF00052">
    <property type="entry name" value="Laminin_B"/>
    <property type="match status" value="2"/>
</dbReference>
<dbReference type="SMART" id="SM00281">
    <property type="entry name" value="LamB"/>
    <property type="match status" value="2"/>
</dbReference>
<dbReference type="Proteomes" id="UP000465112">
    <property type="component" value="Chromosome 5"/>
</dbReference>
<dbReference type="Pfam" id="PF00057">
    <property type="entry name" value="Ldl_recept_a"/>
    <property type="match status" value="4"/>
</dbReference>
<sequence length="1818" mass="198606">MGTPTTSICGLILSLILTCQLVTVTQASKVWGEVPLPEDLEGEKDVQASPSLLDDDEDFAADEASGDLPSGEDDGSTPWPPVSERTIYYRALVNFTDSLVYGPELEDIFSSAFNEISEAVVDTLESEYNKIKGVQTVSVVLIKKMIREDGVDVFVELDVGSDYNANDEQIRSVLYNVVKEGAIASYITSVQGFQFRRLGEVQPLPPVEPIAVPVTPGIRPCMPDEHRCGDGTCILMEYLCDNRPDCRDMSDETNCDIKQTVPPVSTTPTTTTPTTTPIKKPPRPPSPPGPCRADQATCQSGECIPRDYICDGERDCSDGSDEFRCGTPSPCEPNEFKCKNGRCALKLWRCDGDNDCEDNSDETDCPTKGPDDRCAPEQFECLTDRTCIPASYQCDDEPDCPDRSDEYGCTPPTVTSPPEESIQAARGATVTFSCQAVGVPTPIITWRLNWGHIPLSGRISMTSENGRGSLTIRDVKEADQGAYTCEAINAKGLVFGIPDGVLTLTSSPNPGNCPDGHFSVEGRCVSCFCAGLSKNCKGTGRYRNQISLRFTEEEDFKGVNVSYPARPGTPPLSSTQLLINPEMEELQLVDLSRRFLNLDSFWTLPRQFLGNKIDSYGGSLKFKVRYTLARGLSEPVEKPDVMLVGNGRRLVYRRGNPTPARVVNQKEIKFSEDRWQHSSGRPVSREELMMTLANLDSISIRTIYDNHMVSVGLAGIVMETTAVEFSTLGHAKDVEECRCPPGYSGLSCEMCSPGFERVPGGSYLGTCAGCNCYGHASACDPISGHCLSCQHNTEGPQCDKCRPGYFGDPSRGRSDDCKPCPCPYYETSRRFSDTCFLDVDQQPTCDACRPGYTGRRCEKCAPGYQGNPLLPNGKCAPNQSSKCDNRGTVSSSSRPCSCKNNVAGAVCDECKAGFFHLSETNPEGCLRCFCMGVTKQCASSTWTRDQVRGGVNGQLFSLSNSANTKTISEGISQRGSSEVVYRSFSSVPKDIYYWVLPESFRGDKVTAYGGELRYTVRFEPFQRSMVIDGQPDVVLQGNGIFLEHYSQTKPLPRAPQTVTVVFRESGWRRADGQPCTREHLLMALADVTVFMIRATYADNMVETSISDIKMDVAVPHSTGNERALEVEECACPQGYRGPSCQECDEGYTRTSSGLYLGTCERCDCNGHASGCDAETGRCLQCLHNTAGPRCELCQTGFYGNPVTGGAQACQPCPCPGTASSNQFSSTCYLESDGQPTCDNCPPGYTGRRCEREEKPSADSCGGPFLEKHIEGLLPVGCGAEAVFNFSWEKEIDSYGSGDDDEDQWPITIGTTVIPTSTLLSAAAHHSTTHSTTATGVAIVSVNPNRSAARLPPRFTPSSESRHSSFQHLLRIHLNTFNQRLSMLESNTLDMKESIHSVDDQQSHLSSQLTDLMAMQSAGEKNKKISELEKSYTDMDARLTRLEGRLEILIDGFTALAQEMNRMNRARHVSRSPKEKRVLPSLATVLALPLYSTPQPPVRVIPTKMPFARKATVPKSIPTPGLPANKPTSASQRESKLKSAATTKPVKNTVTRTSKSQVSTSSKIKLRTTLSKPMTSSKSASKTVSPKTKRPGGRRSAVTVSQLSQTKPKQVKKAITKFQLEPPAYKPRPDQANKKELLPIQNNGRNKAFRSDAPVPKKVQEGAKSSEGNSKKLSHNSNQNEKNMESNSNKLVANNTKKNSAKNAVSITKPTKATTAKKSNTTVKRTTPAKIKTTVARKRSTTTVKRKLAPPKTKATTAKKVTKKKQQKKNKTNTHSSVFDLLQLLQGHHKSAKQSKNHDGSLHVVLGRLAIPIKIIPDD</sequence>
<feature type="compositionally biased region" description="Basic residues" evidence="12">
    <location>
        <begin position="1759"/>
        <end position="1771"/>
    </location>
</feature>
<proteinExistence type="predicted"/>
<feature type="disulfide bond" evidence="10">
    <location>
        <begin position="310"/>
        <end position="325"/>
    </location>
</feature>
<evidence type="ECO:0000313" key="19">
    <source>
        <dbReference type="Proteomes" id="UP000465112"/>
    </source>
</evidence>
<dbReference type="SUPFAM" id="SSF57424">
    <property type="entry name" value="LDL receptor-like module"/>
    <property type="match status" value="4"/>
</dbReference>
<evidence type="ECO:0008006" key="20">
    <source>
        <dbReference type="Google" id="ProtNLM"/>
    </source>
</evidence>
<dbReference type="EMBL" id="VHII01000005">
    <property type="protein sequence ID" value="KAF1390063.1"/>
    <property type="molecule type" value="Genomic_DNA"/>
</dbReference>
<comment type="caution">
    <text evidence="11">Lacks conserved residue(s) required for the propagation of feature annotation.</text>
</comment>
<feature type="domain" description="Laminin IV type A" evidence="17">
    <location>
        <begin position="951"/>
        <end position="1128"/>
    </location>
</feature>
<dbReference type="CDD" id="cd00055">
    <property type="entry name" value="EGF_Lam"/>
    <property type="match status" value="5"/>
</dbReference>
<evidence type="ECO:0000256" key="2">
    <source>
        <dbReference type="ARBA" id="ARBA00022525"/>
    </source>
</evidence>
<evidence type="ECO:0000256" key="1">
    <source>
        <dbReference type="ARBA" id="ARBA00004302"/>
    </source>
</evidence>
<organism evidence="18 19">
    <name type="scientific">Perca fluviatilis</name>
    <name type="common">European perch</name>
    <dbReference type="NCBI Taxonomy" id="8168"/>
    <lineage>
        <taxon>Eukaryota</taxon>
        <taxon>Metazoa</taxon>
        <taxon>Chordata</taxon>
        <taxon>Craniata</taxon>
        <taxon>Vertebrata</taxon>
        <taxon>Euteleostomi</taxon>
        <taxon>Actinopterygii</taxon>
        <taxon>Neopterygii</taxon>
        <taxon>Teleostei</taxon>
        <taxon>Neoteleostei</taxon>
        <taxon>Acanthomorphata</taxon>
        <taxon>Eupercaria</taxon>
        <taxon>Perciformes</taxon>
        <taxon>Percoidei</taxon>
        <taxon>Percidae</taxon>
        <taxon>Percinae</taxon>
        <taxon>Perca</taxon>
    </lineage>
</organism>
<dbReference type="InterPro" id="IPR036179">
    <property type="entry name" value="Ig-like_dom_sf"/>
</dbReference>
<dbReference type="GO" id="GO:0072359">
    <property type="term" value="P:circulatory system development"/>
    <property type="evidence" value="ECO:0007669"/>
    <property type="project" value="UniProtKB-ARBA"/>
</dbReference>
<protein>
    <recommendedName>
        <fullName evidence="20">Basement membrane-specific heparan sulfate proteoglycan core protein</fullName>
    </recommendedName>
</protein>
<dbReference type="SMART" id="SM00181">
    <property type="entry name" value="EGF"/>
    <property type="match status" value="6"/>
</dbReference>
<dbReference type="GO" id="GO:0005604">
    <property type="term" value="C:basement membrane"/>
    <property type="evidence" value="ECO:0007669"/>
    <property type="project" value="UniProtKB-SubCell"/>
</dbReference>